<dbReference type="InterPro" id="IPR058922">
    <property type="entry name" value="WHD_DRP"/>
</dbReference>
<dbReference type="Pfam" id="PF23598">
    <property type="entry name" value="LRR_14"/>
    <property type="match status" value="2"/>
</dbReference>
<dbReference type="Pfam" id="PF00931">
    <property type="entry name" value="NB-ARC"/>
    <property type="match status" value="1"/>
</dbReference>
<keyword evidence="5" id="KW-0611">Plant defense</keyword>
<feature type="domain" description="Disease resistance N-terminal" evidence="8">
    <location>
        <begin position="34"/>
        <end position="103"/>
    </location>
</feature>
<evidence type="ECO:0000313" key="12">
    <source>
        <dbReference type="Proteomes" id="UP000317650"/>
    </source>
</evidence>
<evidence type="ECO:0000259" key="8">
    <source>
        <dbReference type="Pfam" id="PF18052"/>
    </source>
</evidence>
<dbReference type="EMBL" id="PYDT01000010">
    <property type="protein sequence ID" value="THU48255.1"/>
    <property type="molecule type" value="Genomic_DNA"/>
</dbReference>
<evidence type="ECO:0000256" key="2">
    <source>
        <dbReference type="ARBA" id="ARBA00022614"/>
    </source>
</evidence>
<proteinExistence type="inferred from homology"/>
<accession>A0A4S8IIT5</accession>
<dbReference type="Proteomes" id="UP000317650">
    <property type="component" value="Chromosome 9"/>
</dbReference>
<keyword evidence="12" id="KW-1185">Reference proteome</keyword>
<protein>
    <recommendedName>
        <fullName evidence="13">NB-ARC domain-containing protein</fullName>
    </recommendedName>
</protein>
<evidence type="ECO:0000259" key="7">
    <source>
        <dbReference type="Pfam" id="PF00931"/>
    </source>
</evidence>
<evidence type="ECO:0000259" key="9">
    <source>
        <dbReference type="Pfam" id="PF23559"/>
    </source>
</evidence>
<dbReference type="SUPFAM" id="SSF52058">
    <property type="entry name" value="L domain-like"/>
    <property type="match status" value="1"/>
</dbReference>
<evidence type="ECO:0000256" key="3">
    <source>
        <dbReference type="ARBA" id="ARBA00022737"/>
    </source>
</evidence>
<dbReference type="PANTHER" id="PTHR23155:SF1182">
    <property type="entry name" value="OS07G0186500 PROTEIN"/>
    <property type="match status" value="1"/>
</dbReference>
<dbReference type="Gene3D" id="3.40.50.300">
    <property type="entry name" value="P-loop containing nucleotide triphosphate hydrolases"/>
    <property type="match status" value="1"/>
</dbReference>
<dbReference type="InterPro" id="IPR002182">
    <property type="entry name" value="NB-ARC"/>
</dbReference>
<dbReference type="InterPro" id="IPR055414">
    <property type="entry name" value="LRR_R13L4/SHOC2-like"/>
</dbReference>
<keyword evidence="2" id="KW-0433">Leucine-rich repeat</keyword>
<evidence type="ECO:0000259" key="10">
    <source>
        <dbReference type="Pfam" id="PF23598"/>
    </source>
</evidence>
<evidence type="ECO:0008006" key="13">
    <source>
        <dbReference type="Google" id="ProtNLM"/>
    </source>
</evidence>
<feature type="domain" description="NB-ARC" evidence="7">
    <location>
        <begin position="181"/>
        <end position="353"/>
    </location>
</feature>
<dbReference type="Gene3D" id="1.10.10.10">
    <property type="entry name" value="Winged helix-like DNA-binding domain superfamily/Winged helix DNA-binding domain"/>
    <property type="match status" value="1"/>
</dbReference>
<dbReference type="GO" id="GO:0002758">
    <property type="term" value="P:innate immune response-activating signaling pathway"/>
    <property type="evidence" value="ECO:0007669"/>
    <property type="project" value="UniProtKB-ARBA"/>
</dbReference>
<gene>
    <name evidence="11" type="ORF">C4D60_Mb09t24320</name>
</gene>
<dbReference type="GO" id="GO:0043531">
    <property type="term" value="F:ADP binding"/>
    <property type="evidence" value="ECO:0007669"/>
    <property type="project" value="InterPro"/>
</dbReference>
<evidence type="ECO:0000313" key="11">
    <source>
        <dbReference type="EMBL" id="THU48255.1"/>
    </source>
</evidence>
<dbReference type="Gene3D" id="1.20.5.4130">
    <property type="match status" value="1"/>
</dbReference>
<dbReference type="FunFam" id="3.40.50.300:FF:001091">
    <property type="entry name" value="Probable disease resistance protein At1g61300"/>
    <property type="match status" value="1"/>
</dbReference>
<name>A0A4S8IIT5_MUSBA</name>
<dbReference type="Gene3D" id="1.10.8.430">
    <property type="entry name" value="Helical domain of apoptotic protease-activating factors"/>
    <property type="match status" value="1"/>
</dbReference>
<dbReference type="InterPro" id="IPR042197">
    <property type="entry name" value="Apaf_helical"/>
</dbReference>
<dbReference type="InterPro" id="IPR044974">
    <property type="entry name" value="Disease_R_plants"/>
</dbReference>
<dbReference type="Pfam" id="PF18052">
    <property type="entry name" value="Rx_N"/>
    <property type="match status" value="1"/>
</dbReference>
<dbReference type="PRINTS" id="PR00364">
    <property type="entry name" value="DISEASERSIST"/>
</dbReference>
<evidence type="ECO:0000256" key="6">
    <source>
        <dbReference type="SAM" id="Coils"/>
    </source>
</evidence>
<dbReference type="InterPro" id="IPR041118">
    <property type="entry name" value="Rx_N"/>
</dbReference>
<sequence length="955" mass="108418">MDPLTFAVLSNYLACLSKDLTSAAVRGAITAINKSQGSKSMDIEHEFDNLRKELRSMQCLLRDEEQRKQDSESQANWVEEVKEAAQDVEDMMDLIVYFGHCQEWDKSWNSQASDYIGTRLTKVKEEFENIKQRRDRYLPQLLMRREEQSYHGGCQMWQPHEELPHETMGTDVAGMEQNEATVIAWLLGETDDAPRNMVISICGMGGLGKTCLARRVYNDQHVRRHFDCFAWVSISKTYNAEELLQSIIRQIIGKPEVQATPDELDRSSSAALVSLLDQCLHQKRYVIVLDDVWSRNACNDFSYLLQNGKVGSRVIVTTRDHHVAASLCIDSHILDLQPLPESEAWSLFCKKAFWIDPSKSCPKDLEDWARKIVAKCEGLPLAVLTLGSLLSSKDRSPLTWKRFYNGIGSELSNNEMLVTMSRILMLSYADLPNHLKQCYLHCGSLFPESHVIKKNWLLRLWVAEGLVEDIHGMTSEEVAEGYFDELILRSMLQVARKDESGKVKDCRMHVLMREVTLCVSKAHKLCAVLDEQGAKVDDVKARRLSVQIGIEKAPAVPPNNKKEEAPLSRLRSLLFFVDDQASAASFLTMSPNLMLLKVLELRNVPIDHVPSEVFDLFNLRYLSLRDTNVEVLPKYVKRLKMLETLDLRGTKVICLPHEVARLKELRHLLMDCVYVLKKVKKGRGIINLVSDQATMKKIDDLLNQKAPRIKADTISWIRDMKGLLTLKTVEADEKLIAEIAALVRLRRLGLTNVHAEDGIQLCDSISKMGQLLSLTIDAASDEALMLDSLPSPPPHLRKLVLDGQLRKVPPWFDLLSSLTHLYLLDSQLEATCNPIPHLEKLDSLAHLTLRRAYNGEQLRFRANMFLRLKSLNIAELKCLSQLDMEEKALPSLSLLHLSRCRDLQGEGLCGIDNLPALRHLYLQDMPESLMLSLGGDHRLKASTGWESISKSMSWL</sequence>
<dbReference type="SUPFAM" id="SSF52540">
    <property type="entry name" value="P-loop containing nucleoside triphosphate hydrolases"/>
    <property type="match status" value="1"/>
</dbReference>
<dbReference type="Pfam" id="PF23559">
    <property type="entry name" value="WHD_DRP"/>
    <property type="match status" value="1"/>
</dbReference>
<feature type="coiled-coil region" evidence="6">
    <location>
        <begin position="47"/>
        <end position="74"/>
    </location>
</feature>
<feature type="domain" description="Disease resistance R13L4/SHOC-2-like LRR" evidence="10">
    <location>
        <begin position="570"/>
        <end position="673"/>
    </location>
</feature>
<dbReference type="InterPro" id="IPR027417">
    <property type="entry name" value="P-loop_NTPase"/>
</dbReference>
<dbReference type="Gene3D" id="3.80.10.10">
    <property type="entry name" value="Ribonuclease Inhibitor"/>
    <property type="match status" value="1"/>
</dbReference>
<dbReference type="InterPro" id="IPR032675">
    <property type="entry name" value="LRR_dom_sf"/>
</dbReference>
<dbReference type="FunFam" id="1.10.10.10:FF:000322">
    <property type="entry name" value="Probable disease resistance protein At1g63360"/>
    <property type="match status" value="1"/>
</dbReference>
<keyword evidence="3" id="KW-0677">Repeat</keyword>
<keyword evidence="4" id="KW-0547">Nucleotide-binding</keyword>
<dbReference type="PANTHER" id="PTHR23155">
    <property type="entry name" value="DISEASE RESISTANCE PROTEIN RP"/>
    <property type="match status" value="1"/>
</dbReference>
<dbReference type="AlphaFoldDB" id="A0A4S8IIT5"/>
<comment type="similarity">
    <text evidence="1">Belongs to the disease resistance NB-LRR family.</text>
</comment>
<evidence type="ECO:0000256" key="4">
    <source>
        <dbReference type="ARBA" id="ARBA00022741"/>
    </source>
</evidence>
<dbReference type="STRING" id="52838.A0A4S8IIT5"/>
<reference evidence="11 12" key="1">
    <citation type="journal article" date="2019" name="Nat. Plants">
        <title>Genome sequencing of Musa balbisiana reveals subgenome evolution and function divergence in polyploid bananas.</title>
        <authorList>
            <person name="Yao X."/>
        </authorList>
    </citation>
    <scope>NUCLEOTIDE SEQUENCE [LARGE SCALE GENOMIC DNA]</scope>
    <source>
        <strain evidence="12">cv. DH-PKW</strain>
        <tissue evidence="11">Leaves</tissue>
    </source>
</reference>
<evidence type="ECO:0000256" key="1">
    <source>
        <dbReference type="ARBA" id="ARBA00008894"/>
    </source>
</evidence>
<dbReference type="GO" id="GO:0009626">
    <property type="term" value="P:plant-type hypersensitive response"/>
    <property type="evidence" value="ECO:0007669"/>
    <property type="project" value="UniProtKB-ARBA"/>
</dbReference>
<comment type="caution">
    <text evidence="11">The sequence shown here is derived from an EMBL/GenBank/DDBJ whole genome shotgun (WGS) entry which is preliminary data.</text>
</comment>
<feature type="domain" description="Disease resistance R13L4/SHOC-2-like LRR" evidence="10">
    <location>
        <begin position="715"/>
        <end position="921"/>
    </location>
</feature>
<dbReference type="GO" id="GO:0042742">
    <property type="term" value="P:defense response to bacterium"/>
    <property type="evidence" value="ECO:0007669"/>
    <property type="project" value="UniProtKB-ARBA"/>
</dbReference>
<organism evidence="11 12">
    <name type="scientific">Musa balbisiana</name>
    <name type="common">Banana</name>
    <dbReference type="NCBI Taxonomy" id="52838"/>
    <lineage>
        <taxon>Eukaryota</taxon>
        <taxon>Viridiplantae</taxon>
        <taxon>Streptophyta</taxon>
        <taxon>Embryophyta</taxon>
        <taxon>Tracheophyta</taxon>
        <taxon>Spermatophyta</taxon>
        <taxon>Magnoliopsida</taxon>
        <taxon>Liliopsida</taxon>
        <taxon>Zingiberales</taxon>
        <taxon>Musaceae</taxon>
        <taxon>Musa</taxon>
    </lineage>
</organism>
<dbReference type="InterPro" id="IPR036388">
    <property type="entry name" value="WH-like_DNA-bd_sf"/>
</dbReference>
<evidence type="ECO:0000256" key="5">
    <source>
        <dbReference type="ARBA" id="ARBA00022821"/>
    </source>
</evidence>
<keyword evidence="6" id="KW-0175">Coiled coil</keyword>
<feature type="domain" description="Disease resistance protein winged helix" evidence="9">
    <location>
        <begin position="445"/>
        <end position="514"/>
    </location>
</feature>